<feature type="domain" description="PASTA" evidence="12">
    <location>
        <begin position="357"/>
        <end position="424"/>
    </location>
</feature>
<keyword evidence="2" id="KW-0723">Serine/threonine-protein kinase</keyword>
<dbReference type="GO" id="GO:0005524">
    <property type="term" value="F:ATP binding"/>
    <property type="evidence" value="ECO:0007669"/>
    <property type="project" value="UniProtKB-UniRule"/>
</dbReference>
<comment type="catalytic activity">
    <reaction evidence="8">
        <text>L-seryl-[protein] + ATP = O-phospho-L-seryl-[protein] + ADP + H(+)</text>
        <dbReference type="Rhea" id="RHEA:17989"/>
        <dbReference type="Rhea" id="RHEA-COMP:9863"/>
        <dbReference type="Rhea" id="RHEA-COMP:11604"/>
        <dbReference type="ChEBI" id="CHEBI:15378"/>
        <dbReference type="ChEBI" id="CHEBI:29999"/>
        <dbReference type="ChEBI" id="CHEBI:30616"/>
        <dbReference type="ChEBI" id="CHEBI:83421"/>
        <dbReference type="ChEBI" id="CHEBI:456216"/>
        <dbReference type="EC" id="2.7.11.1"/>
    </reaction>
</comment>
<dbReference type="SMART" id="SM00220">
    <property type="entry name" value="S_TKc"/>
    <property type="match status" value="1"/>
</dbReference>
<dbReference type="Gene3D" id="3.30.10.20">
    <property type="match status" value="3"/>
</dbReference>
<dbReference type="EMBL" id="SMAL01000001">
    <property type="protein sequence ID" value="TCT16948.1"/>
    <property type="molecule type" value="Genomic_DNA"/>
</dbReference>
<dbReference type="InterPro" id="IPR005543">
    <property type="entry name" value="PASTA_dom"/>
</dbReference>
<dbReference type="Gene3D" id="1.10.510.10">
    <property type="entry name" value="Transferase(Phosphotransferase) domain 1"/>
    <property type="match status" value="1"/>
</dbReference>
<evidence type="ECO:0000256" key="6">
    <source>
        <dbReference type="ARBA" id="ARBA00022840"/>
    </source>
</evidence>
<keyword evidence="6 9" id="KW-0067">ATP-binding</keyword>
<dbReference type="PROSITE" id="PS51178">
    <property type="entry name" value="PASTA"/>
    <property type="match status" value="3"/>
</dbReference>
<evidence type="ECO:0000259" key="11">
    <source>
        <dbReference type="PROSITE" id="PS50011"/>
    </source>
</evidence>
<evidence type="ECO:0000256" key="3">
    <source>
        <dbReference type="ARBA" id="ARBA00022679"/>
    </source>
</evidence>
<reference evidence="13 14" key="1">
    <citation type="submission" date="2019-03" db="EMBL/GenBank/DDBJ databases">
        <title>Genomic Encyclopedia of Type Strains, Phase IV (KMG-IV): sequencing the most valuable type-strain genomes for metagenomic binning, comparative biology and taxonomic classification.</title>
        <authorList>
            <person name="Goeker M."/>
        </authorList>
    </citation>
    <scope>NUCLEOTIDE SEQUENCE [LARGE SCALE GENOMIC DNA]</scope>
    <source>
        <strain evidence="13 14">DSM 24629</strain>
    </source>
</reference>
<evidence type="ECO:0000256" key="10">
    <source>
        <dbReference type="SAM" id="Phobius"/>
    </source>
</evidence>
<dbReference type="GO" id="GO:0004674">
    <property type="term" value="F:protein serine/threonine kinase activity"/>
    <property type="evidence" value="ECO:0007669"/>
    <property type="project" value="UniProtKB-KW"/>
</dbReference>
<keyword evidence="14" id="KW-1185">Reference proteome</keyword>
<feature type="domain" description="Protein kinase" evidence="11">
    <location>
        <begin position="12"/>
        <end position="271"/>
    </location>
</feature>
<keyword evidence="10" id="KW-1133">Transmembrane helix</keyword>
<comment type="catalytic activity">
    <reaction evidence="7">
        <text>L-threonyl-[protein] + ATP = O-phospho-L-threonyl-[protein] + ADP + H(+)</text>
        <dbReference type="Rhea" id="RHEA:46608"/>
        <dbReference type="Rhea" id="RHEA-COMP:11060"/>
        <dbReference type="Rhea" id="RHEA-COMP:11605"/>
        <dbReference type="ChEBI" id="CHEBI:15378"/>
        <dbReference type="ChEBI" id="CHEBI:30013"/>
        <dbReference type="ChEBI" id="CHEBI:30616"/>
        <dbReference type="ChEBI" id="CHEBI:61977"/>
        <dbReference type="ChEBI" id="CHEBI:456216"/>
        <dbReference type="EC" id="2.7.11.1"/>
    </reaction>
</comment>
<evidence type="ECO:0000256" key="1">
    <source>
        <dbReference type="ARBA" id="ARBA00012513"/>
    </source>
</evidence>
<evidence type="ECO:0000256" key="9">
    <source>
        <dbReference type="PROSITE-ProRule" id="PRU10141"/>
    </source>
</evidence>
<protein>
    <recommendedName>
        <fullName evidence="1">non-specific serine/threonine protein kinase</fullName>
        <ecNumber evidence="1">2.7.11.1</ecNumber>
    </recommendedName>
</protein>
<dbReference type="FunFam" id="3.30.200.20:FF:000035">
    <property type="entry name" value="Serine/threonine protein kinase Stk1"/>
    <property type="match status" value="1"/>
</dbReference>
<feature type="domain" description="PASTA" evidence="12">
    <location>
        <begin position="494"/>
        <end position="562"/>
    </location>
</feature>
<feature type="domain" description="PASTA" evidence="12">
    <location>
        <begin position="425"/>
        <end position="491"/>
    </location>
</feature>
<name>A0A4R3MRW6_9FIRM</name>
<dbReference type="Proteomes" id="UP000294902">
    <property type="component" value="Unassembled WGS sequence"/>
</dbReference>
<keyword evidence="10" id="KW-0812">Transmembrane</keyword>
<dbReference type="FunFam" id="1.10.510.10:FF:000021">
    <property type="entry name" value="Serine/threonine protein kinase"/>
    <property type="match status" value="1"/>
</dbReference>
<dbReference type="InterPro" id="IPR000719">
    <property type="entry name" value="Prot_kinase_dom"/>
</dbReference>
<dbReference type="EC" id="2.7.11.1" evidence="1"/>
<dbReference type="Pfam" id="PF03793">
    <property type="entry name" value="PASTA"/>
    <property type="match status" value="3"/>
</dbReference>
<evidence type="ECO:0000256" key="4">
    <source>
        <dbReference type="ARBA" id="ARBA00022741"/>
    </source>
</evidence>
<evidence type="ECO:0000313" key="13">
    <source>
        <dbReference type="EMBL" id="TCT16948.1"/>
    </source>
</evidence>
<keyword evidence="5 13" id="KW-0418">Kinase</keyword>
<comment type="caution">
    <text evidence="13">The sequence shown here is derived from an EMBL/GenBank/DDBJ whole genome shotgun (WGS) entry which is preliminary data.</text>
</comment>
<dbReference type="AlphaFoldDB" id="A0A4R3MRW6"/>
<evidence type="ECO:0000256" key="5">
    <source>
        <dbReference type="ARBA" id="ARBA00022777"/>
    </source>
</evidence>
<dbReference type="PROSITE" id="PS00107">
    <property type="entry name" value="PROTEIN_KINASE_ATP"/>
    <property type="match status" value="1"/>
</dbReference>
<dbReference type="InterPro" id="IPR008271">
    <property type="entry name" value="Ser/Thr_kinase_AS"/>
</dbReference>
<evidence type="ECO:0000256" key="7">
    <source>
        <dbReference type="ARBA" id="ARBA00047899"/>
    </source>
</evidence>
<dbReference type="Pfam" id="PF00069">
    <property type="entry name" value="Pkinase"/>
    <property type="match status" value="1"/>
</dbReference>
<dbReference type="InterPro" id="IPR017441">
    <property type="entry name" value="Protein_kinase_ATP_BS"/>
</dbReference>
<dbReference type="PROSITE" id="PS50011">
    <property type="entry name" value="PROTEIN_KINASE_DOM"/>
    <property type="match status" value="1"/>
</dbReference>
<keyword evidence="10" id="KW-0472">Membrane</keyword>
<dbReference type="Gene3D" id="3.30.200.20">
    <property type="entry name" value="Phosphorylase Kinase, domain 1"/>
    <property type="match status" value="1"/>
</dbReference>
<dbReference type="CDD" id="cd14014">
    <property type="entry name" value="STKc_PknB_like"/>
    <property type="match status" value="1"/>
</dbReference>
<keyword evidence="3" id="KW-0808">Transferase</keyword>
<dbReference type="InterPro" id="IPR011009">
    <property type="entry name" value="Kinase-like_dom_sf"/>
</dbReference>
<dbReference type="PANTHER" id="PTHR43289:SF34">
    <property type="entry name" value="SERINE_THREONINE-PROTEIN KINASE YBDM-RELATED"/>
    <property type="match status" value="1"/>
</dbReference>
<evidence type="ECO:0000256" key="2">
    <source>
        <dbReference type="ARBA" id="ARBA00022527"/>
    </source>
</evidence>
<evidence type="ECO:0000313" key="14">
    <source>
        <dbReference type="Proteomes" id="UP000294902"/>
    </source>
</evidence>
<keyword evidence="4 9" id="KW-0547">Nucleotide-binding</keyword>
<organism evidence="13 14">
    <name type="scientific">Natranaerovirga pectinivora</name>
    <dbReference type="NCBI Taxonomy" id="682400"/>
    <lineage>
        <taxon>Bacteria</taxon>
        <taxon>Bacillati</taxon>
        <taxon>Bacillota</taxon>
        <taxon>Clostridia</taxon>
        <taxon>Lachnospirales</taxon>
        <taxon>Natranaerovirgaceae</taxon>
        <taxon>Natranaerovirga</taxon>
    </lineage>
</organism>
<dbReference type="PANTHER" id="PTHR43289">
    <property type="entry name" value="MITOGEN-ACTIVATED PROTEIN KINASE KINASE KINASE 20-RELATED"/>
    <property type="match status" value="1"/>
</dbReference>
<evidence type="ECO:0000259" key="12">
    <source>
        <dbReference type="PROSITE" id="PS51178"/>
    </source>
</evidence>
<feature type="binding site" evidence="9">
    <location>
        <position position="41"/>
    </location>
    <ligand>
        <name>ATP</name>
        <dbReference type="ChEBI" id="CHEBI:30616"/>
    </ligand>
</feature>
<dbReference type="RefSeq" id="WP_165878414.1">
    <property type="nucleotide sequence ID" value="NZ_SMAL01000001.1"/>
</dbReference>
<feature type="transmembrane region" description="Helical" evidence="10">
    <location>
        <begin position="328"/>
        <end position="349"/>
    </location>
</feature>
<dbReference type="SMART" id="SM00740">
    <property type="entry name" value="PASTA"/>
    <property type="match status" value="3"/>
</dbReference>
<evidence type="ECO:0000256" key="8">
    <source>
        <dbReference type="ARBA" id="ARBA00048679"/>
    </source>
</evidence>
<dbReference type="NCBIfam" id="NF033483">
    <property type="entry name" value="PknB_PASTA_kin"/>
    <property type="match status" value="1"/>
</dbReference>
<dbReference type="SUPFAM" id="SSF56112">
    <property type="entry name" value="Protein kinase-like (PK-like)"/>
    <property type="match status" value="1"/>
</dbReference>
<dbReference type="PROSITE" id="PS00108">
    <property type="entry name" value="PROTEIN_KINASE_ST"/>
    <property type="match status" value="1"/>
</dbReference>
<accession>A0A4R3MRW6</accession>
<sequence length="649" mass="72308">MLQQGILLNDRYEIVEKIGSGGMSEVYKAKCTMLNRYVAIKVLKDEFRLDESFVSKFKVEAQSAASLSHQSIVNIYDVGHDKNVYYIVMELIEGITLKEYIKEKGSLSTEETINLAIQVASGIEHAHKNHIIHRDIKPQNIIISSNGVAKVTDFGIARAASSVTIAAANVVGSVHYISPEQARGGYTDEKSDLYSLGISMYEMITGKVPFEGDSNISVALSHIQDELVKPSSINPNISSSLENIILKATQKKTELRYNSMTEIILDLKKAMEVPNGDFVKIDTVTDSNTIFISEEDVKRIRSVSRDVDEFQNDDEIVSNKPNKIIDKLIIASGVVLAMLLVGVITFFGINYLQDRFVPKEVTVPLIKGLTEEEASKVLSDSNLGLNIIRYEFSEDVENGHIITQAPEADTLVREEAVINVIISKGVQTFGVPNVINQRFNDAERFVLQENLTPKIELEYNDTLPIGVVIRQEPVSGTQLRVGEIVTIYVSNGRAPRFTTVPDLRGLTEEQAKQRLIDNNLQLGNNTTYVESQAYREGEVISQTVASGETVEEGYVIDIVVSTGITIRYFEQVLVLNDVLAEDQEEAMIRIDLKQGNNISTIFGEKAVYKEDFPINITVRGEEGTGELILYINGEQQRDPWPISFKEEVN</sequence>
<gene>
    <name evidence="13" type="ORF">EDC18_101244</name>
</gene>
<proteinExistence type="predicted"/>
<dbReference type="CDD" id="cd06577">
    <property type="entry name" value="PASTA_pknB"/>
    <property type="match status" value="3"/>
</dbReference>